<dbReference type="PRINTS" id="PR00380">
    <property type="entry name" value="KINESINHEAVY"/>
</dbReference>
<evidence type="ECO:0000256" key="8">
    <source>
        <dbReference type="SAM" id="Coils"/>
    </source>
</evidence>
<keyword evidence="5 8" id="KW-0175">Coiled coil</keyword>
<dbReference type="GO" id="GO:0005875">
    <property type="term" value="C:microtubule associated complex"/>
    <property type="evidence" value="ECO:0007669"/>
    <property type="project" value="TreeGrafter"/>
</dbReference>
<dbReference type="AlphaFoldDB" id="A0AB34K6F1"/>
<dbReference type="GO" id="GO:0005874">
    <property type="term" value="C:microtubule"/>
    <property type="evidence" value="ECO:0007669"/>
    <property type="project" value="UniProtKB-KW"/>
</dbReference>
<comment type="similarity">
    <text evidence="6 7">Belongs to the TRAFAC class myosin-kinesin ATPase superfamily. Kinesin family.</text>
</comment>
<feature type="region of interest" description="Disordered" evidence="9">
    <location>
        <begin position="405"/>
        <end position="435"/>
    </location>
</feature>
<dbReference type="InterPro" id="IPR019821">
    <property type="entry name" value="Kinesin_motor_CS"/>
</dbReference>
<evidence type="ECO:0000256" key="4">
    <source>
        <dbReference type="ARBA" id="ARBA00022840"/>
    </source>
</evidence>
<dbReference type="PROSITE" id="PS50067">
    <property type="entry name" value="KINESIN_MOTOR_2"/>
    <property type="match status" value="1"/>
</dbReference>
<keyword evidence="6 7" id="KW-0505">Motor protein</keyword>
<sequence length="715" mass="75137">MHVKVLVRVRPLLPHELAQGHTSTMLALEPHRGGVTQDLHSGGRTSFSVDHVVSHASSQHDVFHLGGLPTLVDAVVDGYNATVFAYGQTGSGKTFTMEGYEYAKAAASRAPQPSFDTPSERLGLTPRSVAALFAAVERRNAAAAPGEPRLRVMCHFVQIYKEAVLDLLNPAAAPAGGGVGGLKIRWSAEREFFVDNLFTEEVATAEQALGLFQRGVGNKRVAETRMNAASSRSHCIFTLAVQQMDPARPEHVQAEGKLTLVDLAGSERQQALLDSANRSAMADSVQINKSLFTLRKVILALSEASSKPSKHRAHVPYRDGTLTRLLKQALGGNCHTLMVACISPCDAHAEENASTLAYAARARAISNAPVLNVDPHAAQVAELKAEIRSLKAELARLQQLLSLSGGEHPLPSPEGMAALPPPAMSSAASPPPPCAHALVASSPQRTDGAVAASLAAPAKDKASGALEHGLLQGVQLAKQLAKSNAQLRTAFDALAEQRDELDKANGLLTAENMALQEKLSFFELAVAMESYPSAPPASVAAQIEQQLRKAALELIELRSENASIKDQLAAHNLAVASSECEPSRPKDRSSRGGAKGAKPRASGGSKGYGSAAFGDAAFGGAKGSGKGAGEAAQPAPMPRLSLSTTGELLLGHAWAPPPPATGQAVRPSDTRTVARLMPTTSTFEELDQLSALLRKRAELTSVSRPSTAAPIRGPH</sequence>
<dbReference type="GO" id="GO:0003777">
    <property type="term" value="F:microtubule motor activity"/>
    <property type="evidence" value="ECO:0007669"/>
    <property type="project" value="InterPro"/>
</dbReference>
<evidence type="ECO:0000256" key="7">
    <source>
        <dbReference type="RuleBase" id="RU000394"/>
    </source>
</evidence>
<dbReference type="GO" id="GO:0005737">
    <property type="term" value="C:cytoplasm"/>
    <property type="evidence" value="ECO:0007669"/>
    <property type="project" value="UniProtKB-SubCell"/>
</dbReference>
<feature type="region of interest" description="Disordered" evidence="9">
    <location>
        <begin position="574"/>
        <end position="606"/>
    </location>
</feature>
<evidence type="ECO:0000256" key="5">
    <source>
        <dbReference type="ARBA" id="ARBA00023054"/>
    </source>
</evidence>
<feature type="domain" description="Kinesin motor" evidence="10">
    <location>
        <begin position="2"/>
        <end position="365"/>
    </location>
</feature>
<evidence type="ECO:0000259" key="10">
    <source>
        <dbReference type="PROSITE" id="PS50067"/>
    </source>
</evidence>
<dbReference type="SUPFAM" id="SSF52540">
    <property type="entry name" value="P-loop containing nucleoside triphosphate hydrolases"/>
    <property type="match status" value="1"/>
</dbReference>
<dbReference type="GO" id="GO:0007018">
    <property type="term" value="P:microtubule-based movement"/>
    <property type="evidence" value="ECO:0007669"/>
    <property type="project" value="InterPro"/>
</dbReference>
<feature type="coiled-coil region" evidence="8">
    <location>
        <begin position="540"/>
        <end position="567"/>
    </location>
</feature>
<feature type="region of interest" description="Disordered" evidence="9">
    <location>
        <begin position="650"/>
        <end position="669"/>
    </location>
</feature>
<gene>
    <name evidence="11" type="ORF">AB1Y20_010303</name>
</gene>
<dbReference type="CDD" id="cd00106">
    <property type="entry name" value="KISc"/>
    <property type="match status" value="1"/>
</dbReference>
<dbReference type="SMART" id="SM00129">
    <property type="entry name" value="KISc"/>
    <property type="match status" value="1"/>
</dbReference>
<dbReference type="EMBL" id="JBGBPQ010000002">
    <property type="protein sequence ID" value="KAL1528982.1"/>
    <property type="molecule type" value="Genomic_DNA"/>
</dbReference>
<dbReference type="PANTHER" id="PTHR47969">
    <property type="entry name" value="CHROMOSOME-ASSOCIATED KINESIN KIF4A-RELATED"/>
    <property type="match status" value="1"/>
</dbReference>
<keyword evidence="2" id="KW-0963">Cytoplasm</keyword>
<dbReference type="InterPro" id="IPR027640">
    <property type="entry name" value="Kinesin-like_fam"/>
</dbReference>
<dbReference type="InterPro" id="IPR001752">
    <property type="entry name" value="Kinesin_motor_dom"/>
</dbReference>
<evidence type="ECO:0000256" key="3">
    <source>
        <dbReference type="ARBA" id="ARBA00022741"/>
    </source>
</evidence>
<feature type="compositionally biased region" description="Pro residues" evidence="9">
    <location>
        <begin position="419"/>
        <end position="434"/>
    </location>
</feature>
<keyword evidence="4 6" id="KW-0067">ATP-binding</keyword>
<keyword evidence="7" id="KW-0493">Microtubule</keyword>
<feature type="compositionally biased region" description="Basic and acidic residues" evidence="9">
    <location>
        <begin position="581"/>
        <end position="590"/>
    </location>
</feature>
<evidence type="ECO:0000256" key="2">
    <source>
        <dbReference type="ARBA" id="ARBA00022490"/>
    </source>
</evidence>
<evidence type="ECO:0000313" key="12">
    <source>
        <dbReference type="Proteomes" id="UP001515480"/>
    </source>
</evidence>
<feature type="binding site" evidence="6">
    <location>
        <begin position="87"/>
        <end position="94"/>
    </location>
    <ligand>
        <name>ATP</name>
        <dbReference type="ChEBI" id="CHEBI:30616"/>
    </ligand>
</feature>
<dbReference type="InterPro" id="IPR027417">
    <property type="entry name" value="P-loop_NTPase"/>
</dbReference>
<dbReference type="GO" id="GO:0007052">
    <property type="term" value="P:mitotic spindle organization"/>
    <property type="evidence" value="ECO:0007669"/>
    <property type="project" value="TreeGrafter"/>
</dbReference>
<organism evidence="11 12">
    <name type="scientific">Prymnesium parvum</name>
    <name type="common">Toxic golden alga</name>
    <dbReference type="NCBI Taxonomy" id="97485"/>
    <lineage>
        <taxon>Eukaryota</taxon>
        <taxon>Haptista</taxon>
        <taxon>Haptophyta</taxon>
        <taxon>Prymnesiophyceae</taxon>
        <taxon>Prymnesiales</taxon>
        <taxon>Prymnesiaceae</taxon>
        <taxon>Prymnesium</taxon>
    </lineage>
</organism>
<protein>
    <recommendedName>
        <fullName evidence="7">Kinesin-like protein</fullName>
    </recommendedName>
</protein>
<dbReference type="PROSITE" id="PS00411">
    <property type="entry name" value="KINESIN_MOTOR_1"/>
    <property type="match status" value="1"/>
</dbReference>
<dbReference type="GO" id="GO:0051231">
    <property type="term" value="P:spindle elongation"/>
    <property type="evidence" value="ECO:0007669"/>
    <property type="project" value="TreeGrafter"/>
</dbReference>
<accession>A0AB34K6F1</accession>
<keyword evidence="3 6" id="KW-0547">Nucleotide-binding</keyword>
<evidence type="ECO:0000256" key="1">
    <source>
        <dbReference type="ARBA" id="ARBA00004496"/>
    </source>
</evidence>
<name>A0AB34K6F1_PRYPA</name>
<comment type="subcellular location">
    <subcellularLocation>
        <location evidence="1">Cytoplasm</location>
    </subcellularLocation>
</comment>
<reference evidence="11 12" key="1">
    <citation type="journal article" date="2024" name="Science">
        <title>Giant polyketide synthase enzymes in the biosynthesis of giant marine polyether toxins.</title>
        <authorList>
            <person name="Fallon T.R."/>
            <person name="Shende V.V."/>
            <person name="Wierzbicki I.H."/>
            <person name="Pendleton A.L."/>
            <person name="Watervoot N.F."/>
            <person name="Auber R.P."/>
            <person name="Gonzalez D.J."/>
            <person name="Wisecaver J.H."/>
            <person name="Moore B.S."/>
        </authorList>
    </citation>
    <scope>NUCLEOTIDE SEQUENCE [LARGE SCALE GENOMIC DNA]</scope>
    <source>
        <strain evidence="11 12">12B1</strain>
    </source>
</reference>
<dbReference type="Pfam" id="PF00225">
    <property type="entry name" value="Kinesin"/>
    <property type="match status" value="1"/>
</dbReference>
<evidence type="ECO:0000256" key="6">
    <source>
        <dbReference type="PROSITE-ProRule" id="PRU00283"/>
    </source>
</evidence>
<comment type="caution">
    <text evidence="11">The sequence shown here is derived from an EMBL/GenBank/DDBJ whole genome shotgun (WGS) entry which is preliminary data.</text>
</comment>
<evidence type="ECO:0000313" key="11">
    <source>
        <dbReference type="EMBL" id="KAL1528982.1"/>
    </source>
</evidence>
<keyword evidence="12" id="KW-1185">Reference proteome</keyword>
<dbReference type="Proteomes" id="UP001515480">
    <property type="component" value="Unassembled WGS sequence"/>
</dbReference>
<dbReference type="InterPro" id="IPR036961">
    <property type="entry name" value="Kinesin_motor_dom_sf"/>
</dbReference>
<dbReference type="Gene3D" id="3.40.850.10">
    <property type="entry name" value="Kinesin motor domain"/>
    <property type="match status" value="1"/>
</dbReference>
<dbReference type="GO" id="GO:0005524">
    <property type="term" value="F:ATP binding"/>
    <property type="evidence" value="ECO:0007669"/>
    <property type="project" value="UniProtKB-UniRule"/>
</dbReference>
<dbReference type="GO" id="GO:0008017">
    <property type="term" value="F:microtubule binding"/>
    <property type="evidence" value="ECO:0007669"/>
    <property type="project" value="InterPro"/>
</dbReference>
<dbReference type="PANTHER" id="PTHR47969:SF15">
    <property type="entry name" value="CHROMOSOME-ASSOCIATED KINESIN KIF4A-RELATED"/>
    <property type="match status" value="1"/>
</dbReference>
<evidence type="ECO:0000256" key="9">
    <source>
        <dbReference type="SAM" id="MobiDB-lite"/>
    </source>
</evidence>
<proteinExistence type="inferred from homology"/>